<dbReference type="InterPro" id="IPR002053">
    <property type="entry name" value="Glyco_hydro_25"/>
</dbReference>
<dbReference type="InterPro" id="IPR017853">
    <property type="entry name" value="GH"/>
</dbReference>
<dbReference type="InterPro" id="IPR018077">
    <property type="entry name" value="Glyco_hydro_fam25_subgr"/>
</dbReference>
<dbReference type="CDD" id="cd00118">
    <property type="entry name" value="LysM"/>
    <property type="match status" value="1"/>
</dbReference>
<keyword evidence="3" id="KW-0326">Glycosidase</keyword>
<dbReference type="Pfam" id="PF01476">
    <property type="entry name" value="LysM"/>
    <property type="match status" value="1"/>
</dbReference>
<feature type="compositionally biased region" description="Low complexity" evidence="4">
    <location>
        <begin position="240"/>
        <end position="254"/>
    </location>
</feature>
<dbReference type="PANTHER" id="PTHR34135">
    <property type="entry name" value="LYSOZYME"/>
    <property type="match status" value="1"/>
</dbReference>
<feature type="domain" description="HTH cro/C1-type" evidence="5">
    <location>
        <begin position="271"/>
        <end position="287"/>
    </location>
</feature>
<evidence type="ECO:0000256" key="2">
    <source>
        <dbReference type="ARBA" id="ARBA00022801"/>
    </source>
</evidence>
<dbReference type="InterPro" id="IPR036779">
    <property type="entry name" value="LysM_dom_sf"/>
</dbReference>
<dbReference type="Gene3D" id="3.10.350.10">
    <property type="entry name" value="LysM domain"/>
    <property type="match status" value="1"/>
</dbReference>
<comment type="similarity">
    <text evidence="1">Belongs to the glycosyl hydrolase 25 family.</text>
</comment>
<dbReference type="GO" id="GO:0009253">
    <property type="term" value="P:peptidoglycan catabolic process"/>
    <property type="evidence" value="ECO:0007669"/>
    <property type="project" value="InterPro"/>
</dbReference>
<evidence type="ECO:0000313" key="8">
    <source>
        <dbReference type="Proteomes" id="UP000824072"/>
    </source>
</evidence>
<dbReference type="GO" id="GO:0016998">
    <property type="term" value="P:cell wall macromolecule catabolic process"/>
    <property type="evidence" value="ECO:0007669"/>
    <property type="project" value="InterPro"/>
</dbReference>
<evidence type="ECO:0000259" key="5">
    <source>
        <dbReference type="PROSITE" id="PS50943"/>
    </source>
</evidence>
<dbReference type="SMART" id="SM00257">
    <property type="entry name" value="LysM"/>
    <property type="match status" value="1"/>
</dbReference>
<dbReference type="EMBL" id="DVMU01000024">
    <property type="protein sequence ID" value="HIU33115.1"/>
    <property type="molecule type" value="Genomic_DNA"/>
</dbReference>
<reference evidence="7" key="1">
    <citation type="submission" date="2020-10" db="EMBL/GenBank/DDBJ databases">
        <authorList>
            <person name="Gilroy R."/>
        </authorList>
    </citation>
    <scope>NUCLEOTIDE SEQUENCE</scope>
    <source>
        <strain evidence="7">ChiHcec3-11533</strain>
    </source>
</reference>
<gene>
    <name evidence="7" type="ORF">IAB02_01000</name>
</gene>
<dbReference type="AlphaFoldDB" id="A0A9D1LB85"/>
<sequence length="307" mass="33879">MKRILSIFLLTLFLLSLGAGIALAFSPSSEIIPGLDVSIYQQSIDFRQVRAAGFQMVYIRSSLGYSYVDPNFERNADGAEAAGLEYGFYHFCTASTEEEAVQQARFFADLTRSYEYDLKLVLELSPSRELSRTETTDVALAFLEELQRRTGEDAAIYCSASTARDKYDSRLSGYALWVADYGVESPEPNDNWETWAGFQYSDSGRVNGIRGRVDLDHFTAQMRVQREPSPTASPLPTVSPVPTATSAPTATATPCPTPSSEERCYVVQPGDTLGAIAERFGVSVDYLVEENGISDPSVIWAGQILRY</sequence>
<evidence type="ECO:0000259" key="6">
    <source>
        <dbReference type="PROSITE" id="PS51782"/>
    </source>
</evidence>
<accession>A0A9D1LB85</accession>
<dbReference type="GO" id="GO:0003796">
    <property type="term" value="F:lysozyme activity"/>
    <property type="evidence" value="ECO:0007669"/>
    <property type="project" value="InterPro"/>
</dbReference>
<keyword evidence="2" id="KW-0378">Hydrolase</keyword>
<dbReference type="InterPro" id="IPR001387">
    <property type="entry name" value="Cro/C1-type_HTH"/>
</dbReference>
<dbReference type="Gene3D" id="3.20.20.80">
    <property type="entry name" value="Glycosidases"/>
    <property type="match status" value="1"/>
</dbReference>
<evidence type="ECO:0000256" key="3">
    <source>
        <dbReference type="ARBA" id="ARBA00023295"/>
    </source>
</evidence>
<protein>
    <submittedName>
        <fullName evidence="7">LysM peptidoglycan-binding domain-containing protein</fullName>
    </submittedName>
</protein>
<organism evidence="7 8">
    <name type="scientific">Candidatus Pullichristensenella excrementigallinarum</name>
    <dbReference type="NCBI Taxonomy" id="2840907"/>
    <lineage>
        <taxon>Bacteria</taxon>
        <taxon>Bacillati</taxon>
        <taxon>Bacillota</taxon>
        <taxon>Clostridia</taxon>
        <taxon>Candidatus Pullichristensenella</taxon>
    </lineage>
</organism>
<dbReference type="InterPro" id="IPR018392">
    <property type="entry name" value="LysM"/>
</dbReference>
<proteinExistence type="inferred from homology"/>
<dbReference type="PROSITE" id="PS51782">
    <property type="entry name" value="LYSM"/>
    <property type="match status" value="1"/>
</dbReference>
<reference evidence="7" key="2">
    <citation type="journal article" date="2021" name="PeerJ">
        <title>Extensive microbial diversity within the chicken gut microbiome revealed by metagenomics and culture.</title>
        <authorList>
            <person name="Gilroy R."/>
            <person name="Ravi A."/>
            <person name="Getino M."/>
            <person name="Pursley I."/>
            <person name="Horton D.L."/>
            <person name="Alikhan N.F."/>
            <person name="Baker D."/>
            <person name="Gharbi K."/>
            <person name="Hall N."/>
            <person name="Watson M."/>
            <person name="Adriaenssens E.M."/>
            <person name="Foster-Nyarko E."/>
            <person name="Jarju S."/>
            <person name="Secka A."/>
            <person name="Antonio M."/>
            <person name="Oren A."/>
            <person name="Chaudhuri R.R."/>
            <person name="La Ragione R."/>
            <person name="Hildebrand F."/>
            <person name="Pallen M.J."/>
        </authorList>
    </citation>
    <scope>NUCLEOTIDE SEQUENCE</scope>
    <source>
        <strain evidence="7">ChiHcec3-11533</strain>
    </source>
</reference>
<dbReference type="SMART" id="SM00641">
    <property type="entry name" value="Glyco_25"/>
    <property type="match status" value="1"/>
</dbReference>
<dbReference type="PANTHER" id="PTHR34135:SF2">
    <property type="entry name" value="LYSOZYME"/>
    <property type="match status" value="1"/>
</dbReference>
<evidence type="ECO:0000256" key="4">
    <source>
        <dbReference type="SAM" id="MobiDB-lite"/>
    </source>
</evidence>
<dbReference type="GO" id="GO:0016052">
    <property type="term" value="P:carbohydrate catabolic process"/>
    <property type="evidence" value="ECO:0007669"/>
    <property type="project" value="TreeGrafter"/>
</dbReference>
<dbReference type="SUPFAM" id="SSF54106">
    <property type="entry name" value="LysM domain"/>
    <property type="match status" value="1"/>
</dbReference>
<feature type="region of interest" description="Disordered" evidence="4">
    <location>
        <begin position="224"/>
        <end position="260"/>
    </location>
</feature>
<comment type="caution">
    <text evidence="7">The sequence shown here is derived from an EMBL/GenBank/DDBJ whole genome shotgun (WGS) entry which is preliminary data.</text>
</comment>
<name>A0A9D1LB85_9FIRM</name>
<evidence type="ECO:0000313" key="7">
    <source>
        <dbReference type="EMBL" id="HIU33115.1"/>
    </source>
</evidence>
<dbReference type="Pfam" id="PF01183">
    <property type="entry name" value="Glyco_hydro_25"/>
    <property type="match status" value="1"/>
</dbReference>
<dbReference type="PROSITE" id="PS51904">
    <property type="entry name" value="GLYCOSYL_HYDROL_F25_2"/>
    <property type="match status" value="1"/>
</dbReference>
<dbReference type="Proteomes" id="UP000824072">
    <property type="component" value="Unassembled WGS sequence"/>
</dbReference>
<feature type="domain" description="LysM" evidence="6">
    <location>
        <begin position="263"/>
        <end position="307"/>
    </location>
</feature>
<dbReference type="PROSITE" id="PS50943">
    <property type="entry name" value="HTH_CROC1"/>
    <property type="match status" value="1"/>
</dbReference>
<evidence type="ECO:0000256" key="1">
    <source>
        <dbReference type="ARBA" id="ARBA00010646"/>
    </source>
</evidence>
<dbReference type="SUPFAM" id="SSF51445">
    <property type="entry name" value="(Trans)glycosidases"/>
    <property type="match status" value="1"/>
</dbReference>